<dbReference type="Gene3D" id="3.40.50.10840">
    <property type="entry name" value="Putative sugar-binding, N-terminal domain"/>
    <property type="match status" value="1"/>
</dbReference>
<dbReference type="InterPro" id="IPR037051">
    <property type="entry name" value="4-carb_acid_sugar_kinase_N_sf"/>
</dbReference>
<keyword evidence="2" id="KW-0808">Transferase</keyword>
<keyword evidence="10" id="KW-1185">Reference proteome</keyword>
<sequence>MVKLLLIADDFTGALDTGVQFAGQGAQTKIVIGKEAECLQLEREDADVIVVDAETRHLPHDEAYRMVVKLAAKALKEKVPHIFKKTDSALRGNIGMELAALLEVSGENFLPFIPALPAMNRVTRKGIHYIEGVPIAETVFGKDPFEPVTSSDIKDLFRDTKVNVQVIEKKMGYEADSKEPTIGIFDAETAEDIERVAGDLKCLGKLRIIAGCAGVASVLPGLLDLTTGKNEKLHVKKPLLVVCGSLNPISQRQIEYGVKCGFPRYIIDKALQTEDGYFDTKEGQKWISSIKKELCRSPLVMIDTGTSKDKRLEDESVRIKIADIFGMVVKKLVNSDACNTVLVTGGDTLFGLVEQMGCKEINLVGEIRPGTVLSSMRMEQKDIWVLSKSGGFGDEKLLVEVAGELI</sequence>
<evidence type="ECO:0000313" key="9">
    <source>
        <dbReference type="EMBL" id="XAH72874.1"/>
    </source>
</evidence>
<dbReference type="SUPFAM" id="SSF142764">
    <property type="entry name" value="YgbK-like"/>
    <property type="match status" value="1"/>
</dbReference>
<proteinExistence type="inferred from homology"/>
<dbReference type="GO" id="GO:0016301">
    <property type="term" value="F:kinase activity"/>
    <property type="evidence" value="ECO:0007669"/>
    <property type="project" value="UniProtKB-KW"/>
</dbReference>
<evidence type="ECO:0000256" key="2">
    <source>
        <dbReference type="ARBA" id="ARBA00022679"/>
    </source>
</evidence>
<keyword evidence="6" id="KW-0119">Carbohydrate metabolism</keyword>
<evidence type="ECO:0000256" key="3">
    <source>
        <dbReference type="ARBA" id="ARBA00022741"/>
    </source>
</evidence>
<evidence type="ECO:0000259" key="8">
    <source>
        <dbReference type="Pfam" id="PF17042"/>
    </source>
</evidence>
<evidence type="ECO:0000259" key="7">
    <source>
        <dbReference type="Pfam" id="PF07005"/>
    </source>
</evidence>
<feature type="domain" description="Four-carbon acid sugar kinase N-terminal" evidence="7">
    <location>
        <begin position="5"/>
        <end position="218"/>
    </location>
</feature>
<evidence type="ECO:0000256" key="5">
    <source>
        <dbReference type="ARBA" id="ARBA00022840"/>
    </source>
</evidence>
<reference evidence="9 10" key="1">
    <citation type="submission" date="2024-02" db="EMBL/GenBank/DDBJ databases">
        <title>Bacterial strain from lacustrine sediment.</title>
        <authorList>
            <person name="Petit C."/>
            <person name="Fadhlaoui K."/>
        </authorList>
    </citation>
    <scope>NUCLEOTIDE SEQUENCE [LARGE SCALE GENOMIC DNA]</scope>
    <source>
        <strain evidence="9 10">IPX-CK</strain>
    </source>
</reference>
<dbReference type="Gene3D" id="3.40.980.20">
    <property type="entry name" value="Four-carbon acid sugar kinase, nucleotide binding domain"/>
    <property type="match status" value="1"/>
</dbReference>
<dbReference type="Pfam" id="PF17042">
    <property type="entry name" value="NBD_C"/>
    <property type="match status" value="1"/>
</dbReference>
<name>A0ABZ3ETD3_9FIRM</name>
<dbReference type="Proteomes" id="UP001451571">
    <property type="component" value="Chromosome"/>
</dbReference>
<feature type="domain" description="Four-carbon acid sugar kinase nucleotide binding" evidence="8">
    <location>
        <begin position="240"/>
        <end position="398"/>
    </location>
</feature>
<dbReference type="InterPro" id="IPR010737">
    <property type="entry name" value="4-carb_acid_sugar_kinase_N"/>
</dbReference>
<dbReference type="InterPro" id="IPR042213">
    <property type="entry name" value="NBD_C_sf"/>
</dbReference>
<organism evidence="9 10">
    <name type="scientific">Kineothrix sedimenti</name>
    <dbReference type="NCBI Taxonomy" id="3123317"/>
    <lineage>
        <taxon>Bacteria</taxon>
        <taxon>Bacillati</taxon>
        <taxon>Bacillota</taxon>
        <taxon>Clostridia</taxon>
        <taxon>Lachnospirales</taxon>
        <taxon>Lachnospiraceae</taxon>
        <taxon>Kineothrix</taxon>
    </lineage>
</organism>
<dbReference type="EMBL" id="CP146256">
    <property type="protein sequence ID" value="XAH72874.1"/>
    <property type="molecule type" value="Genomic_DNA"/>
</dbReference>
<dbReference type="InterPro" id="IPR031475">
    <property type="entry name" value="NBD_C"/>
</dbReference>
<evidence type="ECO:0000256" key="1">
    <source>
        <dbReference type="ARBA" id="ARBA00005715"/>
    </source>
</evidence>
<comment type="similarity">
    <text evidence="1">Belongs to the four-carbon acid sugar kinase family.</text>
</comment>
<evidence type="ECO:0000256" key="4">
    <source>
        <dbReference type="ARBA" id="ARBA00022777"/>
    </source>
</evidence>
<gene>
    <name evidence="9" type="ORF">V6984_15370</name>
</gene>
<keyword evidence="4 9" id="KW-0418">Kinase</keyword>
<protein>
    <submittedName>
        <fullName evidence="9">Four-carbon acid sugar kinase family protein</fullName>
    </submittedName>
</protein>
<accession>A0ABZ3ETD3</accession>
<keyword evidence="5" id="KW-0067">ATP-binding</keyword>
<evidence type="ECO:0000256" key="6">
    <source>
        <dbReference type="ARBA" id="ARBA00023277"/>
    </source>
</evidence>
<keyword evidence="3" id="KW-0547">Nucleotide-binding</keyword>
<dbReference type="RefSeq" id="WP_342756487.1">
    <property type="nucleotide sequence ID" value="NZ_CP146256.1"/>
</dbReference>
<evidence type="ECO:0000313" key="10">
    <source>
        <dbReference type="Proteomes" id="UP001451571"/>
    </source>
</evidence>
<dbReference type="Pfam" id="PF07005">
    <property type="entry name" value="SBD_N"/>
    <property type="match status" value="1"/>
</dbReference>